<dbReference type="Pfam" id="PF13930">
    <property type="entry name" value="Endonuclea_NS_2"/>
    <property type="match status" value="1"/>
</dbReference>
<dbReference type="SUPFAM" id="SSF54060">
    <property type="entry name" value="His-Me finger endonucleases"/>
    <property type="match status" value="1"/>
</dbReference>
<organism evidence="3">
    <name type="scientific">Spodoptera exigua</name>
    <name type="common">Beet armyworm</name>
    <name type="synonym">Noctua fulgens</name>
    <dbReference type="NCBI Taxonomy" id="7107"/>
    <lineage>
        <taxon>Eukaryota</taxon>
        <taxon>Metazoa</taxon>
        <taxon>Ecdysozoa</taxon>
        <taxon>Arthropoda</taxon>
        <taxon>Hexapoda</taxon>
        <taxon>Insecta</taxon>
        <taxon>Pterygota</taxon>
        <taxon>Neoptera</taxon>
        <taxon>Endopterygota</taxon>
        <taxon>Lepidoptera</taxon>
        <taxon>Glossata</taxon>
        <taxon>Ditrysia</taxon>
        <taxon>Noctuoidea</taxon>
        <taxon>Noctuidae</taxon>
        <taxon>Amphipyrinae</taxon>
        <taxon>Spodoptera</taxon>
    </lineage>
</organism>
<reference evidence="3" key="1">
    <citation type="submission" date="2019-12" db="EMBL/GenBank/DDBJ databases">
        <title>Spodoptera exigua parasitoid killing factors.</title>
        <authorList>
            <person name="Gasmi L."/>
            <person name="Herrero S."/>
        </authorList>
    </citation>
    <scope>NUCLEOTIDE SEQUENCE</scope>
</reference>
<protein>
    <submittedName>
        <fullName evidence="3">Parasitoid killing factor 1</fullName>
    </submittedName>
</protein>
<feature type="chain" id="PRO_5033064533" evidence="1">
    <location>
        <begin position="22"/>
        <end position="505"/>
    </location>
</feature>
<dbReference type="Gene3D" id="3.40.570.10">
    <property type="entry name" value="Extracellular Endonuclease, subunit A"/>
    <property type="match status" value="1"/>
</dbReference>
<name>A0A866W3Y0_SPOEX</name>
<dbReference type="EMBL" id="MN871515">
    <property type="protein sequence ID" value="QOE77907.1"/>
    <property type="molecule type" value="mRNA"/>
</dbReference>
<feature type="signal peptide" evidence="1">
    <location>
        <begin position="1"/>
        <end position="21"/>
    </location>
</feature>
<dbReference type="InterPro" id="IPR044925">
    <property type="entry name" value="His-Me_finger_sf"/>
</dbReference>
<gene>
    <name evidence="3" type="primary">pkf1</name>
</gene>
<evidence type="ECO:0000313" key="3">
    <source>
        <dbReference type="EMBL" id="QOE77907.1"/>
    </source>
</evidence>
<dbReference type="InterPro" id="IPR044929">
    <property type="entry name" value="DNA/RNA_non-sp_Endonuclease_sf"/>
</dbReference>
<proteinExistence type="evidence at transcript level"/>
<accession>A0A866W3Y0</accession>
<sequence length="505" mass="58822">MKAKIYLLSLFLVLLLSSTECHKYDHAKYAIGLFAAYALNDDGNKVPCMGTCYGAEKEKCRFGWSDSYEGKDCKITEDLLVRHYTKYNWHHETRKCMSRCERFGNYPELWCVNEDDWWKCIKDIPRNVTRKVPASTKYQYYHCLDACSDGWCYIYPSSWEYCDPSKTVFVTDNPTTEGTRCETRCGAVSEKSFKCYDTNKNFVNCYPSPDGTKILKSFHKYVEERKHTFNDDGKLISCNTLFRKRRDDDYYDVDVDDIDTLELESIFDAHNSVEEMAIRLENIFTTETIREVSDYRSANPILRYTVRIVPTAFDQPQIILPLVVRARYSTYTRPTAARSSVFDEINYINQAPRPGLDDHGHIAQYSLGGTNDPYNIVPQSTALNRGGPWGRLERIIRDYIRTHPTGTVDHIVVINYDFTRSYRPTSFAIRVRFYDGRGNLVNEYGQPLNSFSETFMKIFILLTKIHHAVMVFVFNRLKQVSTLIYSLITPICRYLDISREDRSLL</sequence>
<feature type="domain" description="Type VII secretion system protein EssD-like" evidence="2">
    <location>
        <begin position="344"/>
        <end position="430"/>
    </location>
</feature>
<dbReference type="InterPro" id="IPR044927">
    <property type="entry name" value="Endonuclea_NS_2"/>
</dbReference>
<dbReference type="AlphaFoldDB" id="A0A866W3Y0"/>
<evidence type="ECO:0000259" key="2">
    <source>
        <dbReference type="Pfam" id="PF13930"/>
    </source>
</evidence>
<keyword evidence="1" id="KW-0732">Signal</keyword>
<evidence type="ECO:0000256" key="1">
    <source>
        <dbReference type="SAM" id="SignalP"/>
    </source>
</evidence>